<feature type="compositionally biased region" description="Low complexity" evidence="11">
    <location>
        <begin position="352"/>
        <end position="367"/>
    </location>
</feature>
<dbReference type="CDD" id="cd11386">
    <property type="entry name" value="MCP_signal"/>
    <property type="match status" value="1"/>
</dbReference>
<evidence type="ECO:0000313" key="15">
    <source>
        <dbReference type="EMBL" id="KGX85302.1"/>
    </source>
</evidence>
<dbReference type="AlphaFoldDB" id="A0A0A5HNT6"/>
<feature type="transmembrane region" description="Helical" evidence="12">
    <location>
        <begin position="263"/>
        <end position="286"/>
    </location>
</feature>
<dbReference type="GO" id="GO:0007165">
    <property type="term" value="P:signal transduction"/>
    <property type="evidence" value="ECO:0007669"/>
    <property type="project" value="UniProtKB-KW"/>
</dbReference>
<reference evidence="15 16" key="1">
    <citation type="submission" date="2013-08" db="EMBL/GenBank/DDBJ databases">
        <authorList>
            <person name="Huang J."/>
            <person name="Wang G."/>
        </authorList>
    </citation>
    <scope>NUCLEOTIDE SEQUENCE [LARGE SCALE GENOMIC DNA]</scope>
    <source>
        <strain evidence="15 16">JSM 072002</strain>
    </source>
</reference>
<comment type="subcellular location">
    <subcellularLocation>
        <location evidence="1">Cell membrane</location>
        <topology evidence="1">Multi-pass membrane protein</topology>
    </subcellularLocation>
</comment>
<dbReference type="SUPFAM" id="SSF58104">
    <property type="entry name" value="Methyl-accepting chemotaxis protein (MCP) signaling domain"/>
    <property type="match status" value="1"/>
</dbReference>
<dbReference type="STRING" id="1385512.N784_09685"/>
<evidence type="ECO:0000256" key="11">
    <source>
        <dbReference type="SAM" id="MobiDB-lite"/>
    </source>
</evidence>
<dbReference type="Gene3D" id="1.10.8.500">
    <property type="entry name" value="HAMP domain in histidine kinase"/>
    <property type="match status" value="1"/>
</dbReference>
<dbReference type="CDD" id="cd18773">
    <property type="entry name" value="PDC1_HK_sensor"/>
    <property type="match status" value="1"/>
</dbReference>
<evidence type="ECO:0000256" key="2">
    <source>
        <dbReference type="ARBA" id="ARBA00022475"/>
    </source>
</evidence>
<evidence type="ECO:0008006" key="17">
    <source>
        <dbReference type="Google" id="ProtNLM"/>
    </source>
</evidence>
<evidence type="ECO:0000256" key="4">
    <source>
        <dbReference type="ARBA" id="ARBA00022500"/>
    </source>
</evidence>
<feature type="region of interest" description="Disordered" evidence="11">
    <location>
        <begin position="352"/>
        <end position="387"/>
    </location>
</feature>
<dbReference type="InterPro" id="IPR029151">
    <property type="entry name" value="Sensor-like_sf"/>
</dbReference>
<evidence type="ECO:0000256" key="12">
    <source>
        <dbReference type="SAM" id="Phobius"/>
    </source>
</evidence>
<dbReference type="GO" id="GO:0006935">
    <property type="term" value="P:chemotaxis"/>
    <property type="evidence" value="ECO:0007669"/>
    <property type="project" value="UniProtKB-KW"/>
</dbReference>
<dbReference type="SMART" id="SM00304">
    <property type="entry name" value="HAMP"/>
    <property type="match status" value="1"/>
</dbReference>
<dbReference type="PANTHER" id="PTHR32089">
    <property type="entry name" value="METHYL-ACCEPTING CHEMOTAXIS PROTEIN MCPB"/>
    <property type="match status" value="1"/>
</dbReference>
<dbReference type="Gene3D" id="3.30.450.20">
    <property type="entry name" value="PAS domain"/>
    <property type="match status" value="2"/>
</dbReference>
<evidence type="ECO:0000256" key="9">
    <source>
        <dbReference type="ARBA" id="ARBA00029447"/>
    </source>
</evidence>
<dbReference type="Pfam" id="PF00015">
    <property type="entry name" value="MCPsignal"/>
    <property type="match status" value="1"/>
</dbReference>
<feature type="domain" description="HAMP" evidence="14">
    <location>
        <begin position="287"/>
        <end position="339"/>
    </location>
</feature>
<evidence type="ECO:0000256" key="5">
    <source>
        <dbReference type="ARBA" id="ARBA00022692"/>
    </source>
</evidence>
<evidence type="ECO:0000256" key="3">
    <source>
        <dbReference type="ARBA" id="ARBA00022481"/>
    </source>
</evidence>
<protein>
    <recommendedName>
        <fullName evidence="17">Chemotaxis protein</fullName>
    </recommendedName>
</protein>
<accession>A0A0A5HNT6</accession>
<dbReference type="PROSITE" id="PS50885">
    <property type="entry name" value="HAMP"/>
    <property type="match status" value="1"/>
</dbReference>
<evidence type="ECO:0000313" key="16">
    <source>
        <dbReference type="Proteomes" id="UP000030401"/>
    </source>
</evidence>
<dbReference type="RefSeq" id="WP_052127315.1">
    <property type="nucleotide sequence ID" value="NZ_AVPG01000024.1"/>
</dbReference>
<dbReference type="CDD" id="cd06225">
    <property type="entry name" value="HAMP"/>
    <property type="match status" value="1"/>
</dbReference>
<evidence type="ECO:0000256" key="1">
    <source>
        <dbReference type="ARBA" id="ARBA00004651"/>
    </source>
</evidence>
<keyword evidence="16" id="KW-1185">Reference proteome</keyword>
<dbReference type="Gene3D" id="1.10.287.950">
    <property type="entry name" value="Methyl-accepting chemotaxis protein"/>
    <property type="match status" value="1"/>
</dbReference>
<dbReference type="EMBL" id="AVPG01000024">
    <property type="protein sequence ID" value="KGX85302.1"/>
    <property type="molecule type" value="Genomic_DNA"/>
</dbReference>
<evidence type="ECO:0000259" key="13">
    <source>
        <dbReference type="PROSITE" id="PS50111"/>
    </source>
</evidence>
<evidence type="ECO:0000259" key="14">
    <source>
        <dbReference type="PROSITE" id="PS50885"/>
    </source>
</evidence>
<dbReference type="SMART" id="SM00283">
    <property type="entry name" value="MA"/>
    <property type="match status" value="1"/>
</dbReference>
<comment type="caution">
    <text evidence="15">The sequence shown here is derived from an EMBL/GenBank/DDBJ whole genome shotgun (WGS) entry which is preliminary data.</text>
</comment>
<dbReference type="Pfam" id="PF02743">
    <property type="entry name" value="dCache_1"/>
    <property type="match status" value="1"/>
</dbReference>
<dbReference type="Proteomes" id="UP000030401">
    <property type="component" value="Unassembled WGS sequence"/>
</dbReference>
<keyword evidence="2" id="KW-1003">Cell membrane</keyword>
<dbReference type="PROSITE" id="PS50111">
    <property type="entry name" value="CHEMOTAXIS_TRANSDUC_2"/>
    <property type="match status" value="1"/>
</dbReference>
<keyword evidence="8 10" id="KW-0807">Transducer</keyword>
<sequence>MKMKQKLIVSFMLVLLAPSIVIGAMGYFTAKSTVDETLINNASSNVDFINSFINKTVRTVYEDVNYFTGSINIDEEKETMNQFKQYQKLRPEVLAIYVGTGDGDITIYPENDLGENFDPRERTWYQEAASTKEGIITEPFVDAGTGEIIVSVAQQLQSGEGIVGVNISLTSLSEMVLAQSIGSNGYPFILSSENKYLVHPTETTGEQGEGKWIDEMMEKDSGVVDYSYSGEEKALIYTTNKITGWKIAGSVAMKDIASQSEPILTTTSVIIVLSIIVGAAVVWFIIRSINTPLQLLMSHAKQIQQGDLSNKVELKSKDEFGQLAVLFNDMIDTLRNLLIRVSEKSQTLAATSEEFEASTSQTSQSSEHIASSTQTFAQSTNDQTEQVQHMTEVVSNISNGVQSISTSSQEVASTALQATEVVEVGNQSIETTITQMNHINQKMTDLELNMNQLSKRSGEIGDIINVITSITEETNLLSLNASIEAARAGEAGKGFAVVAQEIRKLAEESSRSADQIRELVQNIQRDVQDATVSMNEGTQAVDEGIQVVQTANQSFEDITSFVSTVSSQIQQVSATSQELATRAVEVNGSIQEIKTHTESNVSQIESISAATEEQLASMEEVSATAKQLSDMAVELQSMVAHFKY</sequence>
<feature type="compositionally biased region" description="Polar residues" evidence="11">
    <location>
        <begin position="368"/>
        <end position="387"/>
    </location>
</feature>
<dbReference type="PANTHER" id="PTHR32089:SF114">
    <property type="entry name" value="METHYL-ACCEPTING CHEMOTAXIS PROTEIN MCPB"/>
    <property type="match status" value="1"/>
</dbReference>
<dbReference type="SUPFAM" id="SSF103190">
    <property type="entry name" value="Sensory domain-like"/>
    <property type="match status" value="1"/>
</dbReference>
<keyword evidence="4" id="KW-0145">Chemotaxis</keyword>
<dbReference type="GO" id="GO:0005886">
    <property type="term" value="C:plasma membrane"/>
    <property type="evidence" value="ECO:0007669"/>
    <property type="project" value="UniProtKB-SubCell"/>
</dbReference>
<evidence type="ECO:0000256" key="10">
    <source>
        <dbReference type="PROSITE-ProRule" id="PRU00284"/>
    </source>
</evidence>
<gene>
    <name evidence="15" type="ORF">N784_09685</name>
</gene>
<dbReference type="Pfam" id="PF00672">
    <property type="entry name" value="HAMP"/>
    <property type="match status" value="1"/>
</dbReference>
<dbReference type="InterPro" id="IPR004089">
    <property type="entry name" value="MCPsignal_dom"/>
</dbReference>
<feature type="domain" description="Methyl-accepting transducer" evidence="13">
    <location>
        <begin position="358"/>
        <end position="594"/>
    </location>
</feature>
<proteinExistence type="inferred from homology"/>
<comment type="similarity">
    <text evidence="9">Belongs to the methyl-accepting chemotaxis (MCP) protein family.</text>
</comment>
<evidence type="ECO:0000256" key="6">
    <source>
        <dbReference type="ARBA" id="ARBA00022989"/>
    </source>
</evidence>
<organism evidence="15 16">
    <name type="scientific">Pontibacillus litoralis JSM 072002</name>
    <dbReference type="NCBI Taxonomy" id="1385512"/>
    <lineage>
        <taxon>Bacteria</taxon>
        <taxon>Bacillati</taxon>
        <taxon>Bacillota</taxon>
        <taxon>Bacilli</taxon>
        <taxon>Bacillales</taxon>
        <taxon>Bacillaceae</taxon>
        <taxon>Pontibacillus</taxon>
    </lineage>
</organism>
<evidence type="ECO:0000256" key="7">
    <source>
        <dbReference type="ARBA" id="ARBA00023136"/>
    </source>
</evidence>
<dbReference type="CDD" id="cd12912">
    <property type="entry name" value="PDC2_MCP_like"/>
    <property type="match status" value="1"/>
</dbReference>
<keyword evidence="5 12" id="KW-0812">Transmembrane</keyword>
<name>A0A0A5HNT6_9BACI</name>
<dbReference type="eggNOG" id="COG0840">
    <property type="taxonomic scope" value="Bacteria"/>
</dbReference>
<keyword evidence="6 12" id="KW-1133">Transmembrane helix</keyword>
<keyword evidence="3" id="KW-0488">Methylation</keyword>
<dbReference type="InterPro" id="IPR033479">
    <property type="entry name" value="dCache_1"/>
</dbReference>
<dbReference type="InterPro" id="IPR003660">
    <property type="entry name" value="HAMP_dom"/>
</dbReference>
<keyword evidence="7 12" id="KW-0472">Membrane</keyword>
<evidence type="ECO:0000256" key="8">
    <source>
        <dbReference type="ARBA" id="ARBA00023224"/>
    </source>
</evidence>